<gene>
    <name evidence="2" type="ORF">Tci_276944</name>
</gene>
<dbReference type="PANTHER" id="PTHR10492:SF90">
    <property type="entry name" value="ATP-DEPENDENT DNA HELICASE"/>
    <property type="match status" value="1"/>
</dbReference>
<dbReference type="InterPro" id="IPR025476">
    <property type="entry name" value="Helitron_helicase-like"/>
</dbReference>
<accession>A0A699H0V4</accession>
<dbReference type="Pfam" id="PF14214">
    <property type="entry name" value="Helitron_like_N"/>
    <property type="match status" value="1"/>
</dbReference>
<reference evidence="2" key="1">
    <citation type="journal article" date="2019" name="Sci. Rep.">
        <title>Draft genome of Tanacetum cinerariifolium, the natural source of mosquito coil.</title>
        <authorList>
            <person name="Yamashiro T."/>
            <person name="Shiraishi A."/>
            <person name="Satake H."/>
            <person name="Nakayama K."/>
        </authorList>
    </citation>
    <scope>NUCLEOTIDE SEQUENCE</scope>
</reference>
<evidence type="ECO:0000259" key="1">
    <source>
        <dbReference type="Pfam" id="PF14214"/>
    </source>
</evidence>
<keyword evidence="2" id="KW-0067">ATP-binding</keyword>
<dbReference type="Pfam" id="PF14223">
    <property type="entry name" value="Retrotran_gag_2"/>
    <property type="match status" value="1"/>
</dbReference>
<keyword evidence="2" id="KW-0547">Nucleotide-binding</keyword>
<name>A0A699H0V4_TANCI</name>
<protein>
    <submittedName>
        <fullName evidence="2">Helicase</fullName>
    </submittedName>
</protein>
<comment type="caution">
    <text evidence="2">The sequence shown here is derived from an EMBL/GenBank/DDBJ whole genome shotgun (WGS) entry which is preliminary data.</text>
</comment>
<proteinExistence type="predicted"/>
<keyword evidence="2" id="KW-0347">Helicase</keyword>
<evidence type="ECO:0000313" key="2">
    <source>
        <dbReference type="EMBL" id="GEX04969.1"/>
    </source>
</evidence>
<dbReference type="GO" id="GO:0004386">
    <property type="term" value="F:helicase activity"/>
    <property type="evidence" value="ECO:0007669"/>
    <property type="project" value="UniProtKB-KW"/>
</dbReference>
<dbReference type="AlphaFoldDB" id="A0A699H0V4"/>
<keyword evidence="2" id="KW-0378">Hydrolase</keyword>
<dbReference type="EMBL" id="BKCJ010086845">
    <property type="protein sequence ID" value="GEX04969.1"/>
    <property type="molecule type" value="Genomic_DNA"/>
</dbReference>
<dbReference type="PANTHER" id="PTHR10492">
    <property type="match status" value="1"/>
</dbReference>
<sequence length="747" mass="86231">MASLADKAILSGADNRPPMLEKDMYDSWKSRMELYMLNRKHGRMILELIEQGPLLWPSVEVEGVTRLKKYSELSVAKAIQTDCDVKATNIILQGLPPEVYALVSTHKVTKELWEKIQMLMQGTSLTKQEREYKLYDAFDKFAYQKGETLPDFYLRFSLILNDMNMYNMKLEQFQVNTKFLNTLPSEWSKFVTDVKLVRDLHTTNGISKQGAQNDPMVTPSLSAMLNNFVLIQSNITIRHNGRVQSYCGLSVRDIDVLCSGPTLATLTLSDRNTINVDQTAGPSTSRYASIHLRKRSTGPAHLRTSKKPPRKKALTSAGRLFQQYLVDAFIAVEEQRVKWTRNNQDTLCVDLYHNLCDDVTRGDISAACLGKRIILPRTFTGSPRYMMQNYQDAMALCRAYGNPDLFITFTSNPKWPEINEMLAYFLDQRSHNRPEIGLRLFKIKLTALLDDLTKNNIFGEAQAVVYVIEFQKHGLPHAHILLWLEEHCKCTTSSQIDDIILAELPSPIHDPAGYQVFNDYMLHGPCEKDATYAPCINDGKCSKHFPKSFLEETVLDEDVYPNYRRRDNKVTAVKGKFTYDNKHVVPHNRYLLLKYNIHINIEWCKRSKVIKYLFKYLNKGPDRATIMVEENVRRGTSEAPEQVVEVDEIKNYLNCQFIAPCEAVWHLFSFDIHHSYPTMMQLNFHLPNQNAITLRDSKNLPTLLEREGINVTMFTDWFESNKRNPTARAHTYADIPKHYVWHEKEKQ</sequence>
<feature type="domain" description="Helitron helicase-like" evidence="1">
    <location>
        <begin position="309"/>
        <end position="482"/>
    </location>
</feature>
<organism evidence="2">
    <name type="scientific">Tanacetum cinerariifolium</name>
    <name type="common">Dalmatian daisy</name>
    <name type="synonym">Chrysanthemum cinerariifolium</name>
    <dbReference type="NCBI Taxonomy" id="118510"/>
    <lineage>
        <taxon>Eukaryota</taxon>
        <taxon>Viridiplantae</taxon>
        <taxon>Streptophyta</taxon>
        <taxon>Embryophyta</taxon>
        <taxon>Tracheophyta</taxon>
        <taxon>Spermatophyta</taxon>
        <taxon>Magnoliopsida</taxon>
        <taxon>eudicotyledons</taxon>
        <taxon>Gunneridae</taxon>
        <taxon>Pentapetalae</taxon>
        <taxon>asterids</taxon>
        <taxon>campanulids</taxon>
        <taxon>Asterales</taxon>
        <taxon>Asteraceae</taxon>
        <taxon>Asteroideae</taxon>
        <taxon>Anthemideae</taxon>
        <taxon>Anthemidinae</taxon>
        <taxon>Tanacetum</taxon>
    </lineage>
</organism>